<dbReference type="Proteomes" id="UP001331761">
    <property type="component" value="Unassembled WGS sequence"/>
</dbReference>
<name>A0AAN8IQ21_TRICO</name>
<gene>
    <name evidence="3" type="ORF">GCK32_017412</name>
</gene>
<sequence length="195" mass="22020">MLLILVMVAQISSVRGFLFPTSNSGCGCNPCPPQPVCAPLPTCPPVQSCPAPVPVCCDTCECKKTERKKRDMENRTEGVFVVDYEKDLNESVVFQAEETRQKRDVLDEVVKVDVNCNNEDLRAIIIENVDRVTSVSKRRIQEECERTLEGRYNVICARGDFSYITNTEEFCQQTIGDITCFVFKQLSNIIRARLV</sequence>
<evidence type="ECO:0000256" key="1">
    <source>
        <dbReference type="SAM" id="SignalP"/>
    </source>
</evidence>
<dbReference type="InterPro" id="IPR007284">
    <property type="entry name" value="Ground-like_dom"/>
</dbReference>
<keyword evidence="4" id="KW-1185">Reference proteome</keyword>
<comment type="caution">
    <text evidence="3">The sequence shown here is derived from an EMBL/GenBank/DDBJ whole genome shotgun (WGS) entry which is preliminary data.</text>
</comment>
<keyword evidence="1" id="KW-0732">Signal</keyword>
<dbReference type="EMBL" id="WIXE01010537">
    <property type="protein sequence ID" value="KAK5977492.1"/>
    <property type="molecule type" value="Genomic_DNA"/>
</dbReference>
<organism evidence="3 4">
    <name type="scientific">Trichostrongylus colubriformis</name>
    <name type="common">Black scour worm</name>
    <dbReference type="NCBI Taxonomy" id="6319"/>
    <lineage>
        <taxon>Eukaryota</taxon>
        <taxon>Metazoa</taxon>
        <taxon>Ecdysozoa</taxon>
        <taxon>Nematoda</taxon>
        <taxon>Chromadorea</taxon>
        <taxon>Rhabditida</taxon>
        <taxon>Rhabditina</taxon>
        <taxon>Rhabditomorpha</taxon>
        <taxon>Strongyloidea</taxon>
        <taxon>Trichostrongylidae</taxon>
        <taxon>Trichostrongylus</taxon>
    </lineage>
</organism>
<proteinExistence type="predicted"/>
<evidence type="ECO:0000313" key="4">
    <source>
        <dbReference type="Proteomes" id="UP001331761"/>
    </source>
</evidence>
<dbReference type="Pfam" id="PF04155">
    <property type="entry name" value="Ground-like"/>
    <property type="match status" value="1"/>
</dbReference>
<protein>
    <submittedName>
        <fullName evidence="3">Ground domain-containing protein</fullName>
    </submittedName>
</protein>
<feature type="domain" description="Ground-like" evidence="2">
    <location>
        <begin position="113"/>
        <end position="183"/>
    </location>
</feature>
<reference evidence="3 4" key="1">
    <citation type="submission" date="2019-10" db="EMBL/GenBank/DDBJ databases">
        <title>Assembly and Annotation for the nematode Trichostrongylus colubriformis.</title>
        <authorList>
            <person name="Martin J."/>
        </authorList>
    </citation>
    <scope>NUCLEOTIDE SEQUENCE [LARGE SCALE GENOMIC DNA]</scope>
    <source>
        <strain evidence="3">G859</strain>
        <tissue evidence="3">Whole worm</tissue>
    </source>
</reference>
<feature type="signal peptide" evidence="1">
    <location>
        <begin position="1"/>
        <end position="16"/>
    </location>
</feature>
<feature type="chain" id="PRO_5042986803" evidence="1">
    <location>
        <begin position="17"/>
        <end position="195"/>
    </location>
</feature>
<accession>A0AAN8IQ21</accession>
<evidence type="ECO:0000313" key="3">
    <source>
        <dbReference type="EMBL" id="KAK5977492.1"/>
    </source>
</evidence>
<evidence type="ECO:0000259" key="2">
    <source>
        <dbReference type="Pfam" id="PF04155"/>
    </source>
</evidence>
<dbReference type="AlphaFoldDB" id="A0AAN8IQ21"/>